<organism evidence="10 11">
    <name type="scientific">Mucilaginibacter straminoryzae</name>
    <dbReference type="NCBI Taxonomy" id="2932774"/>
    <lineage>
        <taxon>Bacteria</taxon>
        <taxon>Pseudomonadati</taxon>
        <taxon>Bacteroidota</taxon>
        <taxon>Sphingobacteriia</taxon>
        <taxon>Sphingobacteriales</taxon>
        <taxon>Sphingobacteriaceae</taxon>
        <taxon>Mucilaginibacter</taxon>
    </lineage>
</organism>
<evidence type="ECO:0000256" key="4">
    <source>
        <dbReference type="ARBA" id="ARBA00022452"/>
    </source>
</evidence>
<keyword evidence="7" id="KW-0998">Cell outer membrane</keyword>
<name>A0A9X1X064_9SPHI</name>
<evidence type="ECO:0000256" key="9">
    <source>
        <dbReference type="SAM" id="SignalP"/>
    </source>
</evidence>
<dbReference type="GO" id="GO:1990281">
    <property type="term" value="C:efflux pump complex"/>
    <property type="evidence" value="ECO:0007669"/>
    <property type="project" value="TreeGrafter"/>
</dbReference>
<dbReference type="AlphaFoldDB" id="A0A9X1X064"/>
<dbReference type="GO" id="GO:0015288">
    <property type="term" value="F:porin activity"/>
    <property type="evidence" value="ECO:0007669"/>
    <property type="project" value="TreeGrafter"/>
</dbReference>
<dbReference type="EMBL" id="JALJEJ010000001">
    <property type="protein sequence ID" value="MCJ8208206.1"/>
    <property type="molecule type" value="Genomic_DNA"/>
</dbReference>
<proteinExistence type="inferred from homology"/>
<evidence type="ECO:0000256" key="5">
    <source>
        <dbReference type="ARBA" id="ARBA00022692"/>
    </source>
</evidence>
<dbReference type="InterPro" id="IPR051906">
    <property type="entry name" value="TolC-like"/>
</dbReference>
<evidence type="ECO:0000256" key="7">
    <source>
        <dbReference type="ARBA" id="ARBA00023237"/>
    </source>
</evidence>
<evidence type="ECO:0000256" key="3">
    <source>
        <dbReference type="ARBA" id="ARBA00022448"/>
    </source>
</evidence>
<comment type="caution">
    <text evidence="10">The sequence shown here is derived from an EMBL/GenBank/DDBJ whole genome shotgun (WGS) entry which is preliminary data.</text>
</comment>
<keyword evidence="3" id="KW-0813">Transport</keyword>
<evidence type="ECO:0000313" key="10">
    <source>
        <dbReference type="EMBL" id="MCJ8208206.1"/>
    </source>
</evidence>
<evidence type="ECO:0000313" key="11">
    <source>
        <dbReference type="Proteomes" id="UP001139450"/>
    </source>
</evidence>
<dbReference type="PANTHER" id="PTHR30026">
    <property type="entry name" value="OUTER MEMBRANE PROTEIN TOLC"/>
    <property type="match status" value="1"/>
</dbReference>
<dbReference type="RefSeq" id="WP_245128041.1">
    <property type="nucleotide sequence ID" value="NZ_JALJEJ010000001.1"/>
</dbReference>
<dbReference type="Proteomes" id="UP001139450">
    <property type="component" value="Unassembled WGS sequence"/>
</dbReference>
<feature type="signal peptide" evidence="9">
    <location>
        <begin position="1"/>
        <end position="22"/>
    </location>
</feature>
<protein>
    <submittedName>
        <fullName evidence="10">TolC family protein</fullName>
    </submittedName>
</protein>
<comment type="subcellular location">
    <subcellularLocation>
        <location evidence="1">Cell outer membrane</location>
    </subcellularLocation>
</comment>
<evidence type="ECO:0000256" key="1">
    <source>
        <dbReference type="ARBA" id="ARBA00004442"/>
    </source>
</evidence>
<feature type="chain" id="PRO_5040985425" evidence="9">
    <location>
        <begin position="23"/>
        <end position="439"/>
    </location>
</feature>
<dbReference type="Pfam" id="PF02321">
    <property type="entry name" value="OEP"/>
    <property type="match status" value="2"/>
</dbReference>
<comment type="similarity">
    <text evidence="2">Belongs to the outer membrane factor (OMF) (TC 1.B.17) family.</text>
</comment>
<reference evidence="10" key="1">
    <citation type="submission" date="2022-04" db="EMBL/GenBank/DDBJ databases">
        <title>Mucilaginibacter sp. RS28 isolated from freshwater.</title>
        <authorList>
            <person name="Ko S.-R."/>
        </authorList>
    </citation>
    <scope>NUCLEOTIDE SEQUENCE</scope>
    <source>
        <strain evidence="10">RS28</strain>
    </source>
</reference>
<feature type="compositionally biased region" description="Polar residues" evidence="8">
    <location>
        <begin position="285"/>
        <end position="298"/>
    </location>
</feature>
<dbReference type="PANTHER" id="PTHR30026:SF20">
    <property type="entry name" value="OUTER MEMBRANE PROTEIN TOLC"/>
    <property type="match status" value="1"/>
</dbReference>
<sequence>MKKLSLGIILGTCLLFAGALHAQEAPMLTLKNAIEIALQNNYNIKLAQNNNTIAKNNVTPGAAGMLPNVQGTFTSTNSIQNTVQTRADNTVNRISNAHNTGTAYAANMNWTIFDGFLMFANYDALKERRQLSDVLLKDTIQATVANVLSTYFDLVNQREQIKALQGAIAISKLQLGYANEKFKVGRASKLDVLNAQVNYNTDTANLITQKQQFKAAQIRLNQILVRDLQTNFNVADTIIVDDKVTLGDVLTKAQSQNPAILASQINQRLAEINIRQVRSTRYPQLSVNGGYSTNNSRNPAGFAREQNSKGLNYGLVASINIFDGFNQWRRERNAKLQSSNAVLDYNQTKLDVEAQINTLYSSYLSGLDLVKLGESNVSIAQKNLQISLEKYRLGNITPLEIREAQRNYLLAQSQFFSAQYQSKIAEITLKQITASIDIQ</sequence>
<dbReference type="Gene3D" id="1.20.1600.10">
    <property type="entry name" value="Outer membrane efflux proteins (OEP)"/>
    <property type="match status" value="1"/>
</dbReference>
<keyword evidence="5" id="KW-0812">Transmembrane</keyword>
<feature type="region of interest" description="Disordered" evidence="8">
    <location>
        <begin position="285"/>
        <end position="304"/>
    </location>
</feature>
<evidence type="ECO:0000256" key="6">
    <source>
        <dbReference type="ARBA" id="ARBA00023136"/>
    </source>
</evidence>
<keyword evidence="9" id="KW-0732">Signal</keyword>
<evidence type="ECO:0000256" key="8">
    <source>
        <dbReference type="SAM" id="MobiDB-lite"/>
    </source>
</evidence>
<dbReference type="SUPFAM" id="SSF56954">
    <property type="entry name" value="Outer membrane efflux proteins (OEP)"/>
    <property type="match status" value="1"/>
</dbReference>
<dbReference type="GO" id="GO:0015562">
    <property type="term" value="F:efflux transmembrane transporter activity"/>
    <property type="evidence" value="ECO:0007669"/>
    <property type="project" value="InterPro"/>
</dbReference>
<keyword evidence="6" id="KW-0472">Membrane</keyword>
<accession>A0A9X1X064</accession>
<evidence type="ECO:0000256" key="2">
    <source>
        <dbReference type="ARBA" id="ARBA00007613"/>
    </source>
</evidence>
<keyword evidence="4" id="KW-1134">Transmembrane beta strand</keyword>
<dbReference type="GO" id="GO:0009279">
    <property type="term" value="C:cell outer membrane"/>
    <property type="evidence" value="ECO:0007669"/>
    <property type="project" value="UniProtKB-SubCell"/>
</dbReference>
<keyword evidence="11" id="KW-1185">Reference proteome</keyword>
<gene>
    <name evidence="10" type="ORF">MUY27_00710</name>
</gene>
<dbReference type="InterPro" id="IPR003423">
    <property type="entry name" value="OMP_efflux"/>
</dbReference>